<protein>
    <submittedName>
        <fullName evidence="1">Uncharacterized protein</fullName>
    </submittedName>
</protein>
<keyword evidence="2" id="KW-1185">Reference proteome</keyword>
<organism evidence="1 2">
    <name type="scientific">Arctium lappa</name>
    <name type="common">Greater burdock</name>
    <name type="synonym">Lappa major</name>
    <dbReference type="NCBI Taxonomy" id="4217"/>
    <lineage>
        <taxon>Eukaryota</taxon>
        <taxon>Viridiplantae</taxon>
        <taxon>Streptophyta</taxon>
        <taxon>Embryophyta</taxon>
        <taxon>Tracheophyta</taxon>
        <taxon>Spermatophyta</taxon>
        <taxon>Magnoliopsida</taxon>
        <taxon>eudicotyledons</taxon>
        <taxon>Gunneridae</taxon>
        <taxon>Pentapetalae</taxon>
        <taxon>asterids</taxon>
        <taxon>campanulids</taxon>
        <taxon>Asterales</taxon>
        <taxon>Asteraceae</taxon>
        <taxon>Carduoideae</taxon>
        <taxon>Cardueae</taxon>
        <taxon>Arctiinae</taxon>
        <taxon>Arctium</taxon>
    </lineage>
</organism>
<comment type="caution">
    <text evidence="1">The sequence shown here is derived from an EMBL/GenBank/DDBJ whole genome shotgun (WGS) entry which is preliminary data.</text>
</comment>
<reference evidence="2" key="1">
    <citation type="journal article" date="2022" name="Mol. Ecol. Resour.">
        <title>The genomes of chicory, endive, great burdock and yacon provide insights into Asteraceae palaeo-polyploidization history and plant inulin production.</title>
        <authorList>
            <person name="Fan W."/>
            <person name="Wang S."/>
            <person name="Wang H."/>
            <person name="Wang A."/>
            <person name="Jiang F."/>
            <person name="Liu H."/>
            <person name="Zhao H."/>
            <person name="Xu D."/>
            <person name="Zhang Y."/>
        </authorList>
    </citation>
    <scope>NUCLEOTIDE SEQUENCE [LARGE SCALE GENOMIC DNA]</scope>
    <source>
        <strain evidence="2">cv. Niubang</strain>
    </source>
</reference>
<dbReference type="Proteomes" id="UP001055879">
    <property type="component" value="Linkage Group LG04"/>
</dbReference>
<proteinExistence type="predicted"/>
<accession>A0ACB9CHK8</accession>
<reference evidence="1 2" key="2">
    <citation type="journal article" date="2022" name="Mol. Ecol. Resour.">
        <title>The genomes of chicory, endive, great burdock and yacon provide insights into Asteraceae paleo-polyploidization history and plant inulin production.</title>
        <authorList>
            <person name="Fan W."/>
            <person name="Wang S."/>
            <person name="Wang H."/>
            <person name="Wang A."/>
            <person name="Jiang F."/>
            <person name="Liu H."/>
            <person name="Zhao H."/>
            <person name="Xu D."/>
            <person name="Zhang Y."/>
        </authorList>
    </citation>
    <scope>NUCLEOTIDE SEQUENCE [LARGE SCALE GENOMIC DNA]</scope>
    <source>
        <strain evidence="2">cv. Niubang</strain>
    </source>
</reference>
<evidence type="ECO:0000313" key="2">
    <source>
        <dbReference type="Proteomes" id="UP001055879"/>
    </source>
</evidence>
<evidence type="ECO:0000313" key="1">
    <source>
        <dbReference type="EMBL" id="KAI3733738.1"/>
    </source>
</evidence>
<sequence length="85" mass="9570">MYELGGAEITSKNDSKKLDEENMVTVFLQLQTIMSRASSGSLLEMDWSKRPGLPEKWNRLKNIAGEVESPEKAGTDKRGLGRREE</sequence>
<name>A0ACB9CHK8_ARCLA</name>
<dbReference type="EMBL" id="CM042050">
    <property type="protein sequence ID" value="KAI3733738.1"/>
    <property type="molecule type" value="Genomic_DNA"/>
</dbReference>
<gene>
    <name evidence="1" type="ORF">L6452_13193</name>
</gene>